<evidence type="ECO:0000256" key="2">
    <source>
        <dbReference type="RuleBase" id="RU003616"/>
    </source>
</evidence>
<dbReference type="GO" id="GO:0051082">
    <property type="term" value="F:unfolded protein binding"/>
    <property type="evidence" value="ECO:0007669"/>
    <property type="project" value="TreeGrafter"/>
</dbReference>
<dbReference type="KEGG" id="bgt:106060182"/>
<dbReference type="EnsemblMetazoa" id="BGLB030902-RC">
    <property type="protein sequence ID" value="BGLB030902-PC"/>
    <property type="gene ID" value="BGLB030902"/>
</dbReference>
<protein>
    <submittedName>
        <fullName evidence="7 8">Heat shock protein 30C-like</fullName>
    </submittedName>
</protein>
<dbReference type="Proteomes" id="UP000076420">
    <property type="component" value="Unassembled WGS sequence"/>
</dbReference>
<feature type="domain" description="SHSP" evidence="3">
    <location>
        <begin position="116"/>
        <end position="225"/>
    </location>
</feature>
<evidence type="ECO:0000256" key="1">
    <source>
        <dbReference type="PROSITE-ProRule" id="PRU00285"/>
    </source>
</evidence>
<dbReference type="VEuPathDB" id="VectorBase:BGLB030902"/>
<dbReference type="Pfam" id="PF00011">
    <property type="entry name" value="HSP20"/>
    <property type="match status" value="1"/>
</dbReference>
<evidence type="ECO:0000313" key="5">
    <source>
        <dbReference type="Proteomes" id="UP000076420"/>
    </source>
</evidence>
<proteinExistence type="inferred from homology"/>
<dbReference type="OMA" id="HSSWMDD"/>
<dbReference type="CDD" id="cd06526">
    <property type="entry name" value="metazoan_ACD"/>
    <property type="match status" value="1"/>
</dbReference>
<dbReference type="InterPro" id="IPR001436">
    <property type="entry name" value="Alpha-crystallin/sHSP_animal"/>
</dbReference>
<dbReference type="PRINTS" id="PR00299">
    <property type="entry name" value="ACRYSTALLIN"/>
</dbReference>
<dbReference type="GO" id="GO:0005634">
    <property type="term" value="C:nucleus"/>
    <property type="evidence" value="ECO:0007669"/>
    <property type="project" value="TreeGrafter"/>
</dbReference>
<gene>
    <name evidence="4" type="primary">106060182</name>
    <name evidence="7 8" type="synonym">LOC106060182</name>
</gene>
<evidence type="ECO:0000313" key="4">
    <source>
        <dbReference type="EnsemblMetazoa" id="BGLB030902-PB"/>
    </source>
</evidence>
<evidence type="ECO:0000259" key="3">
    <source>
        <dbReference type="PROSITE" id="PS01031"/>
    </source>
</evidence>
<dbReference type="PANTHER" id="PTHR45640:SF26">
    <property type="entry name" value="RE23625P"/>
    <property type="match status" value="1"/>
</dbReference>
<dbReference type="EnsemblMetazoa" id="BGLB030902-RA">
    <property type="protein sequence ID" value="BGLB030902-PA"/>
    <property type="gene ID" value="BGLB030902"/>
</dbReference>
<organism evidence="4 5">
    <name type="scientific">Biomphalaria glabrata</name>
    <name type="common">Bloodfluke planorb</name>
    <name type="synonym">Freshwater snail</name>
    <dbReference type="NCBI Taxonomy" id="6526"/>
    <lineage>
        <taxon>Eukaryota</taxon>
        <taxon>Metazoa</taxon>
        <taxon>Spiralia</taxon>
        <taxon>Lophotrochozoa</taxon>
        <taxon>Mollusca</taxon>
        <taxon>Gastropoda</taxon>
        <taxon>Heterobranchia</taxon>
        <taxon>Euthyneura</taxon>
        <taxon>Panpulmonata</taxon>
        <taxon>Hygrophila</taxon>
        <taxon>Lymnaeoidea</taxon>
        <taxon>Planorbidae</taxon>
        <taxon>Biomphalaria</taxon>
    </lineage>
</organism>
<dbReference type="PROSITE" id="PS01031">
    <property type="entry name" value="SHSP"/>
    <property type="match status" value="1"/>
</dbReference>
<comment type="similarity">
    <text evidence="1 2">Belongs to the small heat shock protein (HSP20) family.</text>
</comment>
<dbReference type="InterPro" id="IPR008978">
    <property type="entry name" value="HSP20-like_chaperone"/>
</dbReference>
<dbReference type="GeneID" id="106060182"/>
<dbReference type="GO" id="GO:0042026">
    <property type="term" value="P:protein refolding"/>
    <property type="evidence" value="ECO:0007669"/>
    <property type="project" value="TreeGrafter"/>
</dbReference>
<dbReference type="EnsemblMetazoa" id="BGLB030902-RB">
    <property type="protein sequence ID" value="BGLB030902-PB"/>
    <property type="gene ID" value="BGLB030902"/>
</dbReference>
<dbReference type="RefSeq" id="XP_013073434.1">
    <property type="nucleotide sequence ID" value="XM_013217980.2"/>
</dbReference>
<evidence type="ECO:0000313" key="8">
    <source>
        <dbReference type="RefSeq" id="XP_013073434.1"/>
    </source>
</evidence>
<dbReference type="OrthoDB" id="10060792at2759"/>
<dbReference type="VEuPathDB" id="VectorBase:BGLAX_050579"/>
<dbReference type="Gene3D" id="2.60.40.790">
    <property type="match status" value="1"/>
</dbReference>
<dbReference type="SUPFAM" id="SSF49764">
    <property type="entry name" value="HSP20-like chaperones"/>
    <property type="match status" value="1"/>
</dbReference>
<dbReference type="InterPro" id="IPR002068">
    <property type="entry name" value="A-crystallin/Hsp20_dom"/>
</dbReference>
<evidence type="ECO:0000313" key="7">
    <source>
        <dbReference type="RefSeq" id="XP_013073431.1"/>
    </source>
</evidence>
<accession>A0A2C9LGE9</accession>
<reference evidence="7 8" key="2">
    <citation type="submission" date="2025-04" db="UniProtKB">
        <authorList>
            <consortium name="RefSeq"/>
        </authorList>
    </citation>
    <scope>IDENTIFICATION</scope>
</reference>
<reference evidence="4" key="1">
    <citation type="submission" date="2020-05" db="UniProtKB">
        <authorList>
            <consortium name="EnsemblMetazoa"/>
        </authorList>
    </citation>
    <scope>IDENTIFICATION</scope>
    <source>
        <strain evidence="4">BB02</strain>
    </source>
</reference>
<dbReference type="Proteomes" id="UP001165740">
    <property type="component" value="Chromosome 9"/>
</dbReference>
<dbReference type="STRING" id="6526.A0A2C9LGE9"/>
<dbReference type="AlphaFoldDB" id="A0A2C9LGE9"/>
<name>A0A2C9LGE9_BIOGL</name>
<dbReference type="GO" id="GO:0005737">
    <property type="term" value="C:cytoplasm"/>
    <property type="evidence" value="ECO:0007669"/>
    <property type="project" value="TreeGrafter"/>
</dbReference>
<dbReference type="RefSeq" id="XP_013073431.1">
    <property type="nucleotide sequence ID" value="XM_013217977.2"/>
</dbReference>
<dbReference type="GO" id="GO:0009408">
    <property type="term" value="P:response to heat"/>
    <property type="evidence" value="ECO:0007669"/>
    <property type="project" value="TreeGrafter"/>
</dbReference>
<sequence length="225" mass="26627">MSLPRQVPVTMEPSRMDFSDPFFREPTLSSFRDPAVYTTRDPYIHQSLVRDPIRDVSTYQQPISTLPLARSFFNPERQLSTMDTELQRMATEMRRMFSDMQHLMPADSNPDNWRIKENFYLDNPVRQDQNSGQRFFRLQFDVRQFKPEEIFVKTIGNQLTVHAIHDDNQEGKSVHREYNRQYVLPKDLNPELLVSKLNREGVLTIEAPLPITDTYRDKLIPIKHE</sequence>
<keyword evidence="6" id="KW-1185">Reference proteome</keyword>
<dbReference type="PANTHER" id="PTHR45640">
    <property type="entry name" value="HEAT SHOCK PROTEIN HSP-12.2-RELATED"/>
    <property type="match status" value="1"/>
</dbReference>
<evidence type="ECO:0000313" key="6">
    <source>
        <dbReference type="Proteomes" id="UP001165740"/>
    </source>
</evidence>